<dbReference type="AlphaFoldDB" id="A0A9P0A6A3"/>
<gene>
    <name evidence="5" type="ORF">BEMITA_LOCUS4125</name>
</gene>
<dbReference type="GO" id="GO:0030686">
    <property type="term" value="C:90S preribosome"/>
    <property type="evidence" value="ECO:0007669"/>
    <property type="project" value="TreeGrafter"/>
</dbReference>
<dbReference type="PANTHER" id="PTHR11278">
    <property type="entry name" value="40S RIBOSOMAL PROTEIN S7"/>
    <property type="match status" value="1"/>
</dbReference>
<dbReference type="GO" id="GO:0022627">
    <property type="term" value="C:cytosolic small ribosomal subunit"/>
    <property type="evidence" value="ECO:0007669"/>
    <property type="project" value="TreeGrafter"/>
</dbReference>
<evidence type="ECO:0000256" key="3">
    <source>
        <dbReference type="ARBA" id="ARBA00023274"/>
    </source>
</evidence>
<protein>
    <recommendedName>
        <fullName evidence="4">40S ribosomal protein S7</fullName>
    </recommendedName>
</protein>
<proteinExistence type="inferred from homology"/>
<accession>A0A9P0A6A3</accession>
<evidence type="ECO:0000313" key="6">
    <source>
        <dbReference type="Proteomes" id="UP001152759"/>
    </source>
</evidence>
<comment type="similarity">
    <text evidence="1 4">Belongs to the eukaryotic ribosomal protein eS7 family.</text>
</comment>
<keyword evidence="3 4" id="KW-0687">Ribonucleoprotein</keyword>
<organism evidence="5 6">
    <name type="scientific">Bemisia tabaci</name>
    <name type="common">Sweetpotato whitefly</name>
    <name type="synonym">Aleurodes tabaci</name>
    <dbReference type="NCBI Taxonomy" id="7038"/>
    <lineage>
        <taxon>Eukaryota</taxon>
        <taxon>Metazoa</taxon>
        <taxon>Ecdysozoa</taxon>
        <taxon>Arthropoda</taxon>
        <taxon>Hexapoda</taxon>
        <taxon>Insecta</taxon>
        <taxon>Pterygota</taxon>
        <taxon>Neoptera</taxon>
        <taxon>Paraneoptera</taxon>
        <taxon>Hemiptera</taxon>
        <taxon>Sternorrhyncha</taxon>
        <taxon>Aleyrodoidea</taxon>
        <taxon>Aleyrodidae</taxon>
        <taxon>Aleyrodinae</taxon>
        <taxon>Bemisia</taxon>
    </lineage>
</organism>
<evidence type="ECO:0000256" key="1">
    <source>
        <dbReference type="ARBA" id="ARBA00007820"/>
    </source>
</evidence>
<evidence type="ECO:0000313" key="5">
    <source>
        <dbReference type="EMBL" id="CAH0384837.1"/>
    </source>
</evidence>
<dbReference type="KEGG" id="btab:109040016"/>
<dbReference type="InterPro" id="IPR000554">
    <property type="entry name" value="Ribosomal_eS7"/>
</dbReference>
<evidence type="ECO:0000256" key="2">
    <source>
        <dbReference type="ARBA" id="ARBA00022980"/>
    </source>
</evidence>
<dbReference type="EMBL" id="OU963863">
    <property type="protein sequence ID" value="CAH0384837.1"/>
    <property type="molecule type" value="Genomic_DNA"/>
</dbReference>
<dbReference type="GO" id="GO:0032040">
    <property type="term" value="C:small-subunit processome"/>
    <property type="evidence" value="ECO:0007669"/>
    <property type="project" value="TreeGrafter"/>
</dbReference>
<dbReference type="GO" id="GO:0006412">
    <property type="term" value="P:translation"/>
    <property type="evidence" value="ECO:0007669"/>
    <property type="project" value="InterPro"/>
</dbReference>
<dbReference type="GO" id="GO:0003735">
    <property type="term" value="F:structural constituent of ribosome"/>
    <property type="evidence" value="ECO:0007669"/>
    <property type="project" value="InterPro"/>
</dbReference>
<evidence type="ECO:0000256" key="4">
    <source>
        <dbReference type="RuleBase" id="RU364105"/>
    </source>
</evidence>
<reference evidence="5" key="1">
    <citation type="submission" date="2021-12" db="EMBL/GenBank/DDBJ databases">
        <authorList>
            <person name="King R."/>
        </authorList>
    </citation>
    <scope>NUCLEOTIDE SEQUENCE</scope>
</reference>
<dbReference type="GO" id="GO:0006364">
    <property type="term" value="P:rRNA processing"/>
    <property type="evidence" value="ECO:0007669"/>
    <property type="project" value="TreeGrafter"/>
</dbReference>
<sequence length="231" mass="26958">MVLSWPPLDEKPVCVWRCQSFVSEKLSCFLVFFTSYEFTMIIPGSKINKKNGEPDAFESQIAKTLLELEMGSDLKAQLRELYITKAKEIDVGGKKSIIIYVPMPQLRFFQKVQMILVRELEKKFNGRHVVFVGDRKIIPKPKKGSRRPNKQKRPMSRTLTVVYDALLEDLVFPAEIVGKRIRVKLDGKRLMKVHLDKLQQTNLEHKIDTFQSVYKQLTGRDVVFEFHEHYV</sequence>
<dbReference type="Proteomes" id="UP001152759">
    <property type="component" value="Chromosome 2"/>
</dbReference>
<name>A0A9P0A6A3_BEMTA</name>
<keyword evidence="6" id="KW-1185">Reference proteome</keyword>
<keyword evidence="2 4" id="KW-0689">Ribosomal protein</keyword>
<dbReference type="GO" id="GO:0042274">
    <property type="term" value="P:ribosomal small subunit biogenesis"/>
    <property type="evidence" value="ECO:0007669"/>
    <property type="project" value="TreeGrafter"/>
</dbReference>
<dbReference type="Pfam" id="PF01251">
    <property type="entry name" value="Ribosomal_S7e"/>
    <property type="match status" value="1"/>
</dbReference>
<dbReference type="PANTHER" id="PTHR11278:SF0">
    <property type="entry name" value="SMALL RIBOSOMAL SUBUNIT PROTEIN ES7"/>
    <property type="match status" value="1"/>
</dbReference>